<feature type="transmembrane region" description="Helical" evidence="8">
    <location>
        <begin position="136"/>
        <end position="160"/>
    </location>
</feature>
<evidence type="ECO:0000256" key="1">
    <source>
        <dbReference type="ARBA" id="ARBA00001947"/>
    </source>
</evidence>
<keyword evidence="8" id="KW-0472">Membrane</keyword>
<feature type="transmembrane region" description="Helical" evidence="8">
    <location>
        <begin position="323"/>
        <end position="344"/>
    </location>
</feature>
<dbReference type="InterPro" id="IPR027057">
    <property type="entry name" value="CAXX_Prtase_1"/>
</dbReference>
<evidence type="ECO:0000256" key="5">
    <source>
        <dbReference type="ARBA" id="ARBA00022833"/>
    </source>
</evidence>
<feature type="domain" description="Peptidase M48" evidence="9">
    <location>
        <begin position="249"/>
        <end position="445"/>
    </location>
</feature>
<sequence length="463" mass="49246">MTAPGGAERTAPPATASDREPGRGRPSRGSRQAAAVAAAVLGALLVAVAAMVTPWHPLPGGRIAADPTLDFTRDQIARSEAFTAALDPPAYASLVAGLVVVLALGLTSWGARLLGLVTGSRRSAAMGESVPLWRRTVRVVAVAVVLSALTQLIALPFTAWSESVLRRYHLSTQNWGSWLTDQLTGFGVSLVIWTVALVGLHLLIHRFPRHWWAAAAAGGFLLVTAVSYAYPVVVEPLFNSFTSMPAGPLRTDLLRMARTDGVPVRDVLVADASKRTTTLNAYVSGFGSTRRIVVYDTLLVSESPKEVEAVVAHELGHAKRNDVLTGTLVGGIGVAAGACVLYLVMTSPRLLRRAGVRSAADPRSTALLLATVTALTQLSGPAQNLVSRRIEARADVHSLDLTRDPATFTAMQRSLSVSDLDDLSPNPFAYALWNTHPSGPERIAMGRAWARLHHVPEPPPVRP</sequence>
<keyword evidence="3" id="KW-0479">Metal-binding</keyword>
<evidence type="ECO:0000259" key="9">
    <source>
        <dbReference type="Pfam" id="PF01435"/>
    </source>
</evidence>
<keyword evidence="5" id="KW-0862">Zinc</keyword>
<dbReference type="EMBL" id="BAABHK010000003">
    <property type="protein sequence ID" value="GAA4625533.1"/>
    <property type="molecule type" value="Genomic_DNA"/>
</dbReference>
<gene>
    <name evidence="11" type="ORF">GCM10023196_030070</name>
</gene>
<protein>
    <submittedName>
        <fullName evidence="11">M48 family metallopeptidase</fullName>
    </submittedName>
</protein>
<feature type="region of interest" description="Disordered" evidence="7">
    <location>
        <begin position="1"/>
        <end position="31"/>
    </location>
</feature>
<dbReference type="Pfam" id="PF01435">
    <property type="entry name" value="Peptidase_M48"/>
    <property type="match status" value="1"/>
</dbReference>
<comment type="cofactor">
    <cofactor evidence="1">
        <name>Zn(2+)</name>
        <dbReference type="ChEBI" id="CHEBI:29105"/>
    </cofactor>
</comment>
<evidence type="ECO:0000256" key="4">
    <source>
        <dbReference type="ARBA" id="ARBA00022801"/>
    </source>
</evidence>
<keyword evidence="8" id="KW-0812">Transmembrane</keyword>
<feature type="domain" description="CAAX prenyl protease 1 N-terminal" evidence="10">
    <location>
        <begin position="119"/>
        <end position="239"/>
    </location>
</feature>
<comment type="caution">
    <text evidence="11">The sequence shown here is derived from an EMBL/GenBank/DDBJ whole genome shotgun (WGS) entry which is preliminary data.</text>
</comment>
<keyword evidence="12" id="KW-1185">Reference proteome</keyword>
<keyword evidence="6" id="KW-0482">Metalloprotease</keyword>
<evidence type="ECO:0000256" key="3">
    <source>
        <dbReference type="ARBA" id="ARBA00022723"/>
    </source>
</evidence>
<evidence type="ECO:0000259" key="10">
    <source>
        <dbReference type="Pfam" id="PF16491"/>
    </source>
</evidence>
<dbReference type="PANTHER" id="PTHR10120">
    <property type="entry name" value="CAAX PRENYL PROTEASE 1"/>
    <property type="match status" value="1"/>
</dbReference>
<dbReference type="InterPro" id="IPR001915">
    <property type="entry name" value="Peptidase_M48"/>
</dbReference>
<organism evidence="11 12">
    <name type="scientific">Actinoallomurus vinaceus</name>
    <dbReference type="NCBI Taxonomy" id="1080074"/>
    <lineage>
        <taxon>Bacteria</taxon>
        <taxon>Bacillati</taxon>
        <taxon>Actinomycetota</taxon>
        <taxon>Actinomycetes</taxon>
        <taxon>Streptosporangiales</taxon>
        <taxon>Thermomonosporaceae</taxon>
        <taxon>Actinoallomurus</taxon>
    </lineage>
</organism>
<accession>A0ABP8UA32</accession>
<evidence type="ECO:0000313" key="12">
    <source>
        <dbReference type="Proteomes" id="UP001501442"/>
    </source>
</evidence>
<dbReference type="Gene3D" id="3.30.2010.10">
    <property type="entry name" value="Metalloproteases ('zincins'), catalytic domain"/>
    <property type="match status" value="1"/>
</dbReference>
<feature type="transmembrane region" description="Helical" evidence="8">
    <location>
        <begin position="90"/>
        <end position="115"/>
    </location>
</feature>
<dbReference type="InterPro" id="IPR032456">
    <property type="entry name" value="Peptidase_M48_N"/>
</dbReference>
<evidence type="ECO:0000313" key="11">
    <source>
        <dbReference type="EMBL" id="GAA4625533.1"/>
    </source>
</evidence>
<evidence type="ECO:0000256" key="7">
    <source>
        <dbReference type="SAM" id="MobiDB-lite"/>
    </source>
</evidence>
<dbReference type="Pfam" id="PF16491">
    <property type="entry name" value="Peptidase_M48_N"/>
    <property type="match status" value="1"/>
</dbReference>
<keyword evidence="8" id="KW-1133">Transmembrane helix</keyword>
<dbReference type="Proteomes" id="UP001501442">
    <property type="component" value="Unassembled WGS sequence"/>
</dbReference>
<name>A0ABP8UA32_9ACTN</name>
<feature type="transmembrane region" description="Helical" evidence="8">
    <location>
        <begin position="211"/>
        <end position="230"/>
    </location>
</feature>
<evidence type="ECO:0000256" key="2">
    <source>
        <dbReference type="ARBA" id="ARBA00022670"/>
    </source>
</evidence>
<dbReference type="CDD" id="cd07343">
    <property type="entry name" value="M48A_Zmpste24p_like"/>
    <property type="match status" value="1"/>
</dbReference>
<evidence type="ECO:0000256" key="8">
    <source>
        <dbReference type="SAM" id="Phobius"/>
    </source>
</evidence>
<keyword evidence="2" id="KW-0645">Protease</keyword>
<feature type="transmembrane region" description="Helical" evidence="8">
    <location>
        <begin position="183"/>
        <end position="204"/>
    </location>
</feature>
<feature type="transmembrane region" description="Helical" evidence="8">
    <location>
        <begin position="33"/>
        <end position="52"/>
    </location>
</feature>
<proteinExistence type="predicted"/>
<keyword evidence="4" id="KW-0378">Hydrolase</keyword>
<reference evidence="12" key="1">
    <citation type="journal article" date="2019" name="Int. J. Syst. Evol. Microbiol.">
        <title>The Global Catalogue of Microorganisms (GCM) 10K type strain sequencing project: providing services to taxonomists for standard genome sequencing and annotation.</title>
        <authorList>
            <consortium name="The Broad Institute Genomics Platform"/>
            <consortium name="The Broad Institute Genome Sequencing Center for Infectious Disease"/>
            <person name="Wu L."/>
            <person name="Ma J."/>
        </authorList>
    </citation>
    <scope>NUCLEOTIDE SEQUENCE [LARGE SCALE GENOMIC DNA]</scope>
    <source>
        <strain evidence="12">JCM 17939</strain>
    </source>
</reference>
<dbReference type="RefSeq" id="WP_345431373.1">
    <property type="nucleotide sequence ID" value="NZ_BAABHK010000003.1"/>
</dbReference>
<evidence type="ECO:0000256" key="6">
    <source>
        <dbReference type="ARBA" id="ARBA00023049"/>
    </source>
</evidence>